<evidence type="ECO:0000313" key="5">
    <source>
        <dbReference type="EMBL" id="GAA4691009.1"/>
    </source>
</evidence>
<proteinExistence type="predicted"/>
<evidence type="ECO:0000259" key="3">
    <source>
        <dbReference type="Pfam" id="PF00534"/>
    </source>
</evidence>
<dbReference type="RefSeq" id="WP_345518337.1">
    <property type="nucleotide sequence ID" value="NZ_BAABKM010000001.1"/>
</dbReference>
<dbReference type="PANTHER" id="PTHR12526:SF510">
    <property type="entry name" value="D-INOSITOL 3-PHOSPHATE GLYCOSYLTRANSFERASE"/>
    <property type="match status" value="1"/>
</dbReference>
<dbReference type="PANTHER" id="PTHR12526">
    <property type="entry name" value="GLYCOSYLTRANSFERASE"/>
    <property type="match status" value="1"/>
</dbReference>
<accession>A0ABP8WLH7</accession>
<dbReference type="EMBL" id="BAABKM010000001">
    <property type="protein sequence ID" value="GAA4691009.1"/>
    <property type="molecule type" value="Genomic_DNA"/>
</dbReference>
<protein>
    <submittedName>
        <fullName evidence="5">Glycosyltransferase</fullName>
    </submittedName>
</protein>
<dbReference type="Pfam" id="PF00534">
    <property type="entry name" value="Glycos_transf_1"/>
    <property type="match status" value="1"/>
</dbReference>
<gene>
    <name evidence="5" type="ORF">GCM10023349_02010</name>
</gene>
<feature type="domain" description="Glycosyl transferase family 1" evidence="3">
    <location>
        <begin position="212"/>
        <end position="370"/>
    </location>
</feature>
<evidence type="ECO:0000256" key="2">
    <source>
        <dbReference type="ARBA" id="ARBA00022679"/>
    </source>
</evidence>
<dbReference type="Gene3D" id="3.40.50.2000">
    <property type="entry name" value="Glycogen Phosphorylase B"/>
    <property type="match status" value="2"/>
</dbReference>
<name>A0ABP8WLH7_9ACTN</name>
<dbReference type="InterPro" id="IPR028098">
    <property type="entry name" value="Glyco_trans_4-like_N"/>
</dbReference>
<keyword evidence="6" id="KW-1185">Reference proteome</keyword>
<organism evidence="5 6">
    <name type="scientific">Nocardioides conyzicola</name>
    <dbReference type="NCBI Taxonomy" id="1651781"/>
    <lineage>
        <taxon>Bacteria</taxon>
        <taxon>Bacillati</taxon>
        <taxon>Actinomycetota</taxon>
        <taxon>Actinomycetes</taxon>
        <taxon>Propionibacteriales</taxon>
        <taxon>Nocardioidaceae</taxon>
        <taxon>Nocardioides</taxon>
    </lineage>
</organism>
<evidence type="ECO:0000256" key="1">
    <source>
        <dbReference type="ARBA" id="ARBA00022676"/>
    </source>
</evidence>
<feature type="domain" description="Glycosyltransferase subfamily 4-like N-terminal" evidence="4">
    <location>
        <begin position="49"/>
        <end position="201"/>
    </location>
</feature>
<dbReference type="Pfam" id="PF13439">
    <property type="entry name" value="Glyco_transf_4"/>
    <property type="match status" value="1"/>
</dbReference>
<comment type="caution">
    <text evidence="5">The sequence shown here is derived from an EMBL/GenBank/DDBJ whole genome shotgun (WGS) entry which is preliminary data.</text>
</comment>
<keyword evidence="2" id="KW-0808">Transferase</keyword>
<dbReference type="SUPFAM" id="SSF53756">
    <property type="entry name" value="UDP-Glycosyltransferase/glycogen phosphorylase"/>
    <property type="match status" value="1"/>
</dbReference>
<evidence type="ECO:0000259" key="4">
    <source>
        <dbReference type="Pfam" id="PF13439"/>
    </source>
</evidence>
<reference evidence="6" key="1">
    <citation type="journal article" date="2019" name="Int. J. Syst. Evol. Microbiol.">
        <title>The Global Catalogue of Microorganisms (GCM) 10K type strain sequencing project: providing services to taxonomists for standard genome sequencing and annotation.</title>
        <authorList>
            <consortium name="The Broad Institute Genomics Platform"/>
            <consortium name="The Broad Institute Genome Sequencing Center for Infectious Disease"/>
            <person name="Wu L."/>
            <person name="Ma J."/>
        </authorList>
    </citation>
    <scope>NUCLEOTIDE SEQUENCE [LARGE SCALE GENOMIC DNA]</scope>
    <source>
        <strain evidence="6">JCM 18531</strain>
    </source>
</reference>
<keyword evidence="1" id="KW-0328">Glycosyltransferase</keyword>
<dbReference type="Proteomes" id="UP001499974">
    <property type="component" value="Unassembled WGS sequence"/>
</dbReference>
<evidence type="ECO:0000313" key="6">
    <source>
        <dbReference type="Proteomes" id="UP001499974"/>
    </source>
</evidence>
<dbReference type="InterPro" id="IPR001296">
    <property type="entry name" value="Glyco_trans_1"/>
</dbReference>
<sequence>MTGSEKVVEMGDVAFLGDGPRVLSVYDGIFSGGARVLHNAVVRHLDATTAQRHTVLSLTDRSVRESTTQPASADVGYRRLVGAGVPVTLLDRVSSQPLRPRHRAALERAVLGADVVLSLKEQPLAALARIGTAGRPVVTCLHRSDPEHQGPGLDALVSLVDQGIVTTAVCCARSTQAAYHAATGIPLDRLPVIPNGVDLHRFRPDAAVRLDVRRQLGAVDDAPVVLLSARFDPMKDTALFARAAATFTATYPHAHLVLCGAGMSPTNPALVAQLEEALGRWAGLRDQVHLLGIRADMPRLYNAADLVVLTSAYGEAAPLSLLEGMACGAVPVTTDVGDAATMVGDARLVTSREPTEVALAWASAFEQREEHGETIVRRRQRFSEQRTFDAYARLLDQQVDGLPLEVAV</sequence>